<dbReference type="VEuPathDB" id="TrichDB:TVAG_146030"/>
<dbReference type="AlphaFoldDB" id="A2F8A6"/>
<organism evidence="2 3">
    <name type="scientific">Trichomonas vaginalis (strain ATCC PRA-98 / G3)</name>
    <dbReference type="NCBI Taxonomy" id="412133"/>
    <lineage>
        <taxon>Eukaryota</taxon>
        <taxon>Metamonada</taxon>
        <taxon>Parabasalia</taxon>
        <taxon>Trichomonadida</taxon>
        <taxon>Trichomonadidae</taxon>
        <taxon>Trichomonas</taxon>
    </lineage>
</organism>
<evidence type="ECO:0000313" key="3">
    <source>
        <dbReference type="Proteomes" id="UP000001542"/>
    </source>
</evidence>
<dbReference type="VEuPathDB" id="TrichDB:TVAGG3_0038610"/>
<sequence length="116" mass="13198">MDTAKNITIDEFRKISANLRKNASEVAKERQLQRQIKNKKTSQCPAQLNAEQPPFNQVIYPVTNGQPQEGGYPQKISDSYHFENPLNISPQIPDFSNPGDDYPDLGFDPFDFPLPF</sequence>
<proteinExistence type="predicted"/>
<feature type="compositionally biased region" description="Low complexity" evidence="1">
    <location>
        <begin position="98"/>
        <end position="107"/>
    </location>
</feature>
<gene>
    <name evidence="2" type="ORF">TVAG_146030</name>
</gene>
<protein>
    <submittedName>
        <fullName evidence="2">Uncharacterized protein</fullName>
    </submittedName>
</protein>
<reference evidence="2" key="1">
    <citation type="submission" date="2006-10" db="EMBL/GenBank/DDBJ databases">
        <authorList>
            <person name="Amadeo P."/>
            <person name="Zhao Q."/>
            <person name="Wortman J."/>
            <person name="Fraser-Liggett C."/>
            <person name="Carlton J."/>
        </authorList>
    </citation>
    <scope>NUCLEOTIDE SEQUENCE</scope>
    <source>
        <strain evidence="2">G3</strain>
    </source>
</reference>
<dbReference type="SMR" id="A2F8A6"/>
<feature type="region of interest" description="Disordered" evidence="1">
    <location>
        <begin position="86"/>
        <end position="107"/>
    </location>
</feature>
<dbReference type="Proteomes" id="UP000001542">
    <property type="component" value="Unassembled WGS sequence"/>
</dbReference>
<dbReference type="EMBL" id="DS113659">
    <property type="protein sequence ID" value="EAX98866.1"/>
    <property type="molecule type" value="Genomic_DNA"/>
</dbReference>
<dbReference type="InParanoid" id="A2F8A6"/>
<accession>A2F8A6</accession>
<evidence type="ECO:0000313" key="2">
    <source>
        <dbReference type="EMBL" id="EAX98866.1"/>
    </source>
</evidence>
<reference evidence="2" key="2">
    <citation type="journal article" date="2007" name="Science">
        <title>Draft genome sequence of the sexually transmitted pathogen Trichomonas vaginalis.</title>
        <authorList>
            <person name="Carlton J.M."/>
            <person name="Hirt R.P."/>
            <person name="Silva J.C."/>
            <person name="Delcher A.L."/>
            <person name="Schatz M."/>
            <person name="Zhao Q."/>
            <person name="Wortman J.R."/>
            <person name="Bidwell S.L."/>
            <person name="Alsmark U.C.M."/>
            <person name="Besteiro S."/>
            <person name="Sicheritz-Ponten T."/>
            <person name="Noel C.J."/>
            <person name="Dacks J.B."/>
            <person name="Foster P.G."/>
            <person name="Simillion C."/>
            <person name="Van de Peer Y."/>
            <person name="Miranda-Saavedra D."/>
            <person name="Barton G.J."/>
            <person name="Westrop G.D."/>
            <person name="Mueller S."/>
            <person name="Dessi D."/>
            <person name="Fiori P.L."/>
            <person name="Ren Q."/>
            <person name="Paulsen I."/>
            <person name="Zhang H."/>
            <person name="Bastida-Corcuera F.D."/>
            <person name="Simoes-Barbosa A."/>
            <person name="Brown M.T."/>
            <person name="Hayes R.D."/>
            <person name="Mukherjee M."/>
            <person name="Okumura C.Y."/>
            <person name="Schneider R."/>
            <person name="Smith A.J."/>
            <person name="Vanacova S."/>
            <person name="Villalvazo M."/>
            <person name="Haas B.J."/>
            <person name="Pertea M."/>
            <person name="Feldblyum T.V."/>
            <person name="Utterback T.R."/>
            <person name="Shu C.L."/>
            <person name="Osoegawa K."/>
            <person name="de Jong P.J."/>
            <person name="Hrdy I."/>
            <person name="Horvathova L."/>
            <person name="Zubacova Z."/>
            <person name="Dolezal P."/>
            <person name="Malik S.B."/>
            <person name="Logsdon J.M. Jr."/>
            <person name="Henze K."/>
            <person name="Gupta A."/>
            <person name="Wang C.C."/>
            <person name="Dunne R.L."/>
            <person name="Upcroft J.A."/>
            <person name="Upcroft P."/>
            <person name="White O."/>
            <person name="Salzberg S.L."/>
            <person name="Tang P."/>
            <person name="Chiu C.-H."/>
            <person name="Lee Y.-S."/>
            <person name="Embley T.M."/>
            <person name="Coombs G.H."/>
            <person name="Mottram J.C."/>
            <person name="Tachezy J."/>
            <person name="Fraser-Liggett C.M."/>
            <person name="Johnson P.J."/>
        </authorList>
    </citation>
    <scope>NUCLEOTIDE SEQUENCE [LARGE SCALE GENOMIC DNA]</scope>
    <source>
        <strain evidence="2">G3</strain>
    </source>
</reference>
<dbReference type="RefSeq" id="XP_001311796.1">
    <property type="nucleotide sequence ID" value="XM_001311795.1"/>
</dbReference>
<evidence type="ECO:0000256" key="1">
    <source>
        <dbReference type="SAM" id="MobiDB-lite"/>
    </source>
</evidence>
<name>A2F8A6_TRIV3</name>
<keyword evidence="3" id="KW-1185">Reference proteome</keyword>
<dbReference type="KEGG" id="tva:4756668"/>